<keyword evidence="2" id="KW-0812">Transmembrane</keyword>
<gene>
    <name evidence="5" type="ORF">H6A34_10460</name>
</gene>
<sequence length="263" mass="29309">MNRINIFILFALALSVVGCASYEKSIYFSDDSQQGETGKMDLFEYHVMPKDELTITVSTSDPEVSAPFYRKIGQTKSQANIGQGMDDAKLLDYLVDNKGYIDFPVLGKIRVTGLTTRECEAMIRDKLQAHLSEVPNVTVRVANFKISVLGEVNNPGTYSVEDEQINIFQALALAGDMTLLSVRDDVQLLRTDADGSKHIIHLDLTKANVTKSPYYYLRQNDVVYVKPTKARVKANSMNNNTSSWISWISLLATIASLIIVSVR</sequence>
<dbReference type="GO" id="GO:0015159">
    <property type="term" value="F:polysaccharide transmembrane transporter activity"/>
    <property type="evidence" value="ECO:0007669"/>
    <property type="project" value="InterPro"/>
</dbReference>
<dbReference type="PANTHER" id="PTHR33619">
    <property type="entry name" value="POLYSACCHARIDE EXPORT PROTEIN GFCE-RELATED"/>
    <property type="match status" value="1"/>
</dbReference>
<evidence type="ECO:0000259" key="3">
    <source>
        <dbReference type="Pfam" id="PF02563"/>
    </source>
</evidence>
<proteinExistence type="predicted"/>
<accession>A0A938WVT0</accession>
<evidence type="ECO:0000313" key="5">
    <source>
        <dbReference type="EMBL" id="MBM6674295.1"/>
    </source>
</evidence>
<keyword evidence="6" id="KW-1185">Reference proteome</keyword>
<keyword evidence="2" id="KW-0472">Membrane</keyword>
<feature type="transmembrane region" description="Helical" evidence="2">
    <location>
        <begin position="244"/>
        <end position="262"/>
    </location>
</feature>
<feature type="domain" description="Soluble ligand binding" evidence="4">
    <location>
        <begin position="146"/>
        <end position="196"/>
    </location>
</feature>
<dbReference type="InterPro" id="IPR019554">
    <property type="entry name" value="Soluble_ligand-bd"/>
</dbReference>
<comment type="caution">
    <text evidence="5">The sequence shown here is derived from an EMBL/GenBank/DDBJ whole genome shotgun (WGS) entry which is preliminary data.</text>
</comment>
<evidence type="ECO:0000256" key="1">
    <source>
        <dbReference type="ARBA" id="ARBA00022729"/>
    </source>
</evidence>
<dbReference type="Gene3D" id="3.30.1950.10">
    <property type="entry name" value="wza like domain"/>
    <property type="match status" value="1"/>
</dbReference>
<dbReference type="Proteomes" id="UP000706891">
    <property type="component" value="Unassembled WGS sequence"/>
</dbReference>
<keyword evidence="1" id="KW-0732">Signal</keyword>
<protein>
    <submittedName>
        <fullName evidence="5">Polysaccharide export protein</fullName>
    </submittedName>
</protein>
<evidence type="ECO:0000256" key="2">
    <source>
        <dbReference type="SAM" id="Phobius"/>
    </source>
</evidence>
<reference evidence="5" key="2">
    <citation type="journal article" date="2021" name="Sci. Rep.">
        <title>The distribution of antibiotic resistance genes in chicken gut microbiota commensals.</title>
        <authorList>
            <person name="Juricova H."/>
            <person name="Matiasovicova J."/>
            <person name="Kubasova T."/>
            <person name="Cejkova D."/>
            <person name="Rychlik I."/>
        </authorList>
    </citation>
    <scope>NUCLEOTIDE SEQUENCE</scope>
    <source>
        <strain evidence="5">An824</strain>
    </source>
</reference>
<evidence type="ECO:0000313" key="6">
    <source>
        <dbReference type="Proteomes" id="UP000706891"/>
    </source>
</evidence>
<dbReference type="PROSITE" id="PS51257">
    <property type="entry name" value="PROKAR_LIPOPROTEIN"/>
    <property type="match status" value="1"/>
</dbReference>
<dbReference type="PANTHER" id="PTHR33619:SF3">
    <property type="entry name" value="POLYSACCHARIDE EXPORT PROTEIN GFCE-RELATED"/>
    <property type="match status" value="1"/>
</dbReference>
<dbReference type="Pfam" id="PF02563">
    <property type="entry name" value="Poly_export"/>
    <property type="match status" value="1"/>
</dbReference>
<dbReference type="InterPro" id="IPR003715">
    <property type="entry name" value="Poly_export_N"/>
</dbReference>
<dbReference type="AlphaFoldDB" id="A0A938WVT0"/>
<name>A0A938WVT0_9BACT</name>
<dbReference type="EMBL" id="JACJJG010000066">
    <property type="protein sequence ID" value="MBM6674295.1"/>
    <property type="molecule type" value="Genomic_DNA"/>
</dbReference>
<evidence type="ECO:0000259" key="4">
    <source>
        <dbReference type="Pfam" id="PF10531"/>
    </source>
</evidence>
<dbReference type="RefSeq" id="WP_205105475.1">
    <property type="nucleotide sequence ID" value="NZ_JACJJG010000066.1"/>
</dbReference>
<keyword evidence="2" id="KW-1133">Transmembrane helix</keyword>
<organism evidence="5 6">
    <name type="scientific">Marseilla massiliensis</name>
    <dbReference type="NCBI Taxonomy" id="1841864"/>
    <lineage>
        <taxon>Bacteria</taxon>
        <taxon>Pseudomonadati</taxon>
        <taxon>Bacteroidota</taxon>
        <taxon>Bacteroidia</taxon>
        <taxon>Bacteroidales</taxon>
        <taxon>Prevotellaceae</taxon>
        <taxon>Marseilla</taxon>
    </lineage>
</organism>
<dbReference type="InterPro" id="IPR049712">
    <property type="entry name" value="Poly_export"/>
</dbReference>
<feature type="domain" description="Polysaccharide export protein N-terminal" evidence="3">
    <location>
        <begin position="44"/>
        <end position="141"/>
    </location>
</feature>
<reference evidence="5" key="1">
    <citation type="submission" date="2020-08" db="EMBL/GenBank/DDBJ databases">
        <authorList>
            <person name="Cejkova D."/>
            <person name="Kubasova T."/>
            <person name="Jahodarova E."/>
            <person name="Rychlik I."/>
        </authorList>
    </citation>
    <scope>NUCLEOTIDE SEQUENCE</scope>
    <source>
        <strain evidence="5">An824</strain>
    </source>
</reference>
<dbReference type="Pfam" id="PF10531">
    <property type="entry name" value="SLBB"/>
    <property type="match status" value="1"/>
</dbReference>